<dbReference type="SUPFAM" id="SSF48264">
    <property type="entry name" value="Cytochrome P450"/>
    <property type="match status" value="1"/>
</dbReference>
<name>A0ABC8R660_9AQUA</name>
<evidence type="ECO:0000256" key="2">
    <source>
        <dbReference type="ARBA" id="ARBA00010617"/>
    </source>
</evidence>
<evidence type="ECO:0000256" key="11">
    <source>
        <dbReference type="PIRSR" id="PIRSR602401-1"/>
    </source>
</evidence>
<dbReference type="Gene3D" id="1.10.630.10">
    <property type="entry name" value="Cytochrome P450"/>
    <property type="match status" value="2"/>
</dbReference>
<keyword evidence="4 13" id="KW-0812">Transmembrane</keyword>
<sequence>MEQHLLPYSYACASIVLLICIRLCYDLLLKPQRLRLKLRRQGIDGPKPSFMMGNIPEIKHMKSMVKLSEFSSDKWEQSPPLDTSSILFPHFNQWTKQYDPYLVKEINQCKSLDLGKPAYLQKDRGPLLGKGLITTNRGVWSHQRKTIAPQLYMDKVKDMLNIVVESASTLVKSWESVVESEGGTADIKVDDYVREFTSHVFSRITFGSNYSIGAELLPKCRALIKASESPTILNGLPFYRYLPTKKNRDLWRLEKEVHSMIIDTTKKLNGAVADDMIQVLMDGAKRGELGPSTPEKFIVDNCKDLYLAAFEVTAIATIWGLMLLASHPEWQARVRAEILEVCGGNMPDGEKLGKMKVLMMIYHINALLKAHISMSSNTRHRPSKHSFAGQASYAQSLPKHPMLGLGYQETIPHALTIIGSHVSAPSWMATNVLSYIVKYDDQNLNFVGLMQLKMVIQEVLRLYPPVAFVSREALQDVKLGKLRIPKGVNIWIWLLALHQDPKLWGPEADKFNPARFANGISGACTYPHAYAPFGIGARICPGQSLAMLEMKVILALILPNFSFSLSPNYCHAPHFGLLLEPKHGVNLLMRKI</sequence>
<dbReference type="InterPro" id="IPR001128">
    <property type="entry name" value="Cyt_P450"/>
</dbReference>
<dbReference type="InterPro" id="IPR017972">
    <property type="entry name" value="Cyt_P450_CS"/>
</dbReference>
<dbReference type="GO" id="GO:0004497">
    <property type="term" value="F:monooxygenase activity"/>
    <property type="evidence" value="ECO:0007669"/>
    <property type="project" value="UniProtKB-KW"/>
</dbReference>
<keyword evidence="10 13" id="KW-0472">Membrane</keyword>
<comment type="cofactor">
    <cofactor evidence="11">
        <name>heme</name>
        <dbReference type="ChEBI" id="CHEBI:30413"/>
    </cofactor>
</comment>
<dbReference type="AlphaFoldDB" id="A0ABC8R660"/>
<dbReference type="GO" id="GO:0016020">
    <property type="term" value="C:membrane"/>
    <property type="evidence" value="ECO:0007669"/>
    <property type="project" value="UniProtKB-SubCell"/>
</dbReference>
<keyword evidence="3 11" id="KW-0349">Heme</keyword>
<evidence type="ECO:0000256" key="6">
    <source>
        <dbReference type="ARBA" id="ARBA00022989"/>
    </source>
</evidence>
<comment type="caution">
    <text evidence="14">The sequence shown here is derived from an EMBL/GenBank/DDBJ whole genome shotgun (WGS) entry which is preliminary data.</text>
</comment>
<dbReference type="PANTHER" id="PTHR24282">
    <property type="entry name" value="CYTOCHROME P450 FAMILY MEMBER"/>
    <property type="match status" value="1"/>
</dbReference>
<evidence type="ECO:0000256" key="3">
    <source>
        <dbReference type="ARBA" id="ARBA00022617"/>
    </source>
</evidence>
<evidence type="ECO:0000256" key="9">
    <source>
        <dbReference type="ARBA" id="ARBA00023033"/>
    </source>
</evidence>
<evidence type="ECO:0000313" key="15">
    <source>
        <dbReference type="Proteomes" id="UP001642360"/>
    </source>
</evidence>
<feature type="transmembrane region" description="Helical" evidence="13">
    <location>
        <begin position="6"/>
        <end position="29"/>
    </location>
</feature>
<evidence type="ECO:0000256" key="10">
    <source>
        <dbReference type="ARBA" id="ARBA00023136"/>
    </source>
</evidence>
<proteinExistence type="inferred from homology"/>
<evidence type="ECO:0000256" key="12">
    <source>
        <dbReference type="RuleBase" id="RU000461"/>
    </source>
</evidence>
<gene>
    <name evidence="14" type="ORF">ILEXP_LOCUS7643</name>
</gene>
<evidence type="ECO:0000256" key="7">
    <source>
        <dbReference type="ARBA" id="ARBA00023002"/>
    </source>
</evidence>
<dbReference type="GO" id="GO:0046872">
    <property type="term" value="F:metal ion binding"/>
    <property type="evidence" value="ECO:0007669"/>
    <property type="project" value="UniProtKB-KW"/>
</dbReference>
<reference evidence="14 15" key="1">
    <citation type="submission" date="2024-02" db="EMBL/GenBank/DDBJ databases">
        <authorList>
            <person name="Vignale AGUSTIN F."/>
            <person name="Sosa J E."/>
            <person name="Modenutti C."/>
        </authorList>
    </citation>
    <scope>NUCLEOTIDE SEQUENCE [LARGE SCALE GENOMIC DNA]</scope>
</reference>
<comment type="similarity">
    <text evidence="2 12">Belongs to the cytochrome P450 family.</text>
</comment>
<keyword evidence="15" id="KW-1185">Reference proteome</keyword>
<evidence type="ECO:0000256" key="5">
    <source>
        <dbReference type="ARBA" id="ARBA00022723"/>
    </source>
</evidence>
<comment type="subcellular location">
    <subcellularLocation>
        <location evidence="1">Membrane</location>
    </subcellularLocation>
</comment>
<dbReference type="PANTHER" id="PTHR24282:SF28">
    <property type="entry name" value="CYTOCHROME P450"/>
    <property type="match status" value="1"/>
</dbReference>
<dbReference type="InterPro" id="IPR036396">
    <property type="entry name" value="Cyt_P450_sf"/>
</dbReference>
<organism evidence="14 15">
    <name type="scientific">Ilex paraguariensis</name>
    <name type="common">yerba mate</name>
    <dbReference type="NCBI Taxonomy" id="185542"/>
    <lineage>
        <taxon>Eukaryota</taxon>
        <taxon>Viridiplantae</taxon>
        <taxon>Streptophyta</taxon>
        <taxon>Embryophyta</taxon>
        <taxon>Tracheophyta</taxon>
        <taxon>Spermatophyta</taxon>
        <taxon>Magnoliopsida</taxon>
        <taxon>eudicotyledons</taxon>
        <taxon>Gunneridae</taxon>
        <taxon>Pentapetalae</taxon>
        <taxon>asterids</taxon>
        <taxon>campanulids</taxon>
        <taxon>Aquifoliales</taxon>
        <taxon>Aquifoliaceae</taxon>
        <taxon>Ilex</taxon>
    </lineage>
</organism>
<evidence type="ECO:0000256" key="13">
    <source>
        <dbReference type="SAM" id="Phobius"/>
    </source>
</evidence>
<keyword evidence="8 11" id="KW-0408">Iron</keyword>
<dbReference type="Pfam" id="PF00067">
    <property type="entry name" value="p450"/>
    <property type="match status" value="2"/>
</dbReference>
<keyword evidence="6 13" id="KW-1133">Transmembrane helix</keyword>
<evidence type="ECO:0000313" key="14">
    <source>
        <dbReference type="EMBL" id="CAK9140200.1"/>
    </source>
</evidence>
<evidence type="ECO:0008006" key="16">
    <source>
        <dbReference type="Google" id="ProtNLM"/>
    </source>
</evidence>
<evidence type="ECO:0000256" key="1">
    <source>
        <dbReference type="ARBA" id="ARBA00004370"/>
    </source>
</evidence>
<dbReference type="InterPro" id="IPR002401">
    <property type="entry name" value="Cyt_P450_E_grp-I"/>
</dbReference>
<evidence type="ECO:0000256" key="8">
    <source>
        <dbReference type="ARBA" id="ARBA00023004"/>
    </source>
</evidence>
<dbReference type="PRINTS" id="PR00463">
    <property type="entry name" value="EP450I"/>
</dbReference>
<keyword evidence="9 12" id="KW-0503">Monooxygenase</keyword>
<dbReference type="PRINTS" id="PR00385">
    <property type="entry name" value="P450"/>
</dbReference>
<evidence type="ECO:0000256" key="4">
    <source>
        <dbReference type="ARBA" id="ARBA00022692"/>
    </source>
</evidence>
<dbReference type="EMBL" id="CAUOFW020001025">
    <property type="protein sequence ID" value="CAK9140200.1"/>
    <property type="molecule type" value="Genomic_DNA"/>
</dbReference>
<dbReference type="PROSITE" id="PS00086">
    <property type="entry name" value="CYTOCHROME_P450"/>
    <property type="match status" value="1"/>
</dbReference>
<keyword evidence="7 12" id="KW-0560">Oxidoreductase</keyword>
<feature type="binding site" description="axial binding residue" evidence="11">
    <location>
        <position position="540"/>
    </location>
    <ligand>
        <name>heme</name>
        <dbReference type="ChEBI" id="CHEBI:30413"/>
    </ligand>
    <ligandPart>
        <name>Fe</name>
        <dbReference type="ChEBI" id="CHEBI:18248"/>
    </ligandPart>
</feature>
<dbReference type="Proteomes" id="UP001642360">
    <property type="component" value="Unassembled WGS sequence"/>
</dbReference>
<protein>
    <recommendedName>
        <fullName evidence="16">Cytochrome P450</fullName>
    </recommendedName>
</protein>
<accession>A0ABC8R660</accession>
<keyword evidence="5 11" id="KW-0479">Metal-binding</keyword>
<dbReference type="InterPro" id="IPR050665">
    <property type="entry name" value="Cytochrome_P450_Monooxygen"/>
</dbReference>